<sequence length="879" mass="98074">MYEPISNYIISKFDKMTISHNPKGPLTKLNLEAVQLQDEDTYLCETTFIEPMEGCDNTGSYSILLKVNVPPSSIQIIDESNISIKNSTTLGPLREGHRFMTTCEVRGTRPVPLVGWYRAGKRLTDSVSTEEIAGLYSVKSVLSLELSRQELGASIECRVETPALEKVVSNFIHIDLHVRPTNVDLSGVKNHAVQGSNILLKCLVVGARPAANVTWYNNTERLDPNESRDKRTIETKTEIQNDGTFQTISSLIFTASRFENGVQIRCEADNIVMREDLDKPLHDTLTLDVMCKYSPVALQGRQVLDIDVITFSDSPVVNVKPENITVNETGRFLLFCEYEANPATLKSVRWLRDGEQVDVSQGRIEGGNTEQTAMLVKEASRDDIGSYTCELKNEYGTGISENDIDVDVHYVPIVELTKDPKKPIIEKEESNVTLYCNVLKGNPSTLLKVRWFLDGQMLKELPECQNGSDDDDDSLCGVNPNVLLLENVGREFLGNYSCEGLNAAGWGQRSAENELMIYYQPGNATLVHHPQIATKKQSVKFQCSVEEGGNPNATKYRWLRGGSPVMDVITPTWTVDQVGLDSRTNFSCYAYNEGGEGVPATIDLDVHAPQAFIQKLHPYTGALYNIPGIMLTCRVECVPECTIHWFKDGIGIDESNERYYVNETYLKAEPAVGDFESVLSELHFNLSAWPDQKLDIYKDNANYSCTSSSKFEESAGVRSATYFGVEYPPENTTISNSTINVEEGLQPPRVSCSAKAYPEPYYEWRRKDEIIVKGSVLFIYRNMTREDDGDYTCISDKPNCTIDRKEINGEDTLICTAIGNPTEGDDFNEITSITSHSQLICSLFGNGSKMVRDGKITRSDTGVLRGKWSNLEGFPSDLV</sequence>
<name>A0A9Q0S9R7_9DIPT</name>
<comment type="subcellular location">
    <subcellularLocation>
        <location evidence="1">Membrane</location>
        <topology evidence="1">Single-pass membrane protein</topology>
    </subcellularLocation>
</comment>
<evidence type="ECO:0000256" key="1">
    <source>
        <dbReference type="ARBA" id="ARBA00004167"/>
    </source>
</evidence>
<keyword evidence="2" id="KW-0472">Membrane</keyword>
<dbReference type="SMART" id="SM00408">
    <property type="entry name" value="IGc2"/>
    <property type="match status" value="5"/>
</dbReference>
<evidence type="ECO:0000313" key="6">
    <source>
        <dbReference type="Proteomes" id="UP001151699"/>
    </source>
</evidence>
<dbReference type="PANTHER" id="PTHR23278">
    <property type="entry name" value="SIDESTEP PROTEIN"/>
    <property type="match status" value="1"/>
</dbReference>
<evidence type="ECO:0000259" key="4">
    <source>
        <dbReference type="PROSITE" id="PS50835"/>
    </source>
</evidence>
<dbReference type="InterPro" id="IPR013162">
    <property type="entry name" value="CD80_C2-set"/>
</dbReference>
<keyword evidence="6" id="KW-1185">Reference proteome</keyword>
<dbReference type="InterPro" id="IPR003598">
    <property type="entry name" value="Ig_sub2"/>
</dbReference>
<feature type="domain" description="Ig-like" evidence="4">
    <location>
        <begin position="315"/>
        <end position="405"/>
    </location>
</feature>
<dbReference type="AlphaFoldDB" id="A0A9Q0S9R7"/>
<dbReference type="SMART" id="SM00409">
    <property type="entry name" value="IG"/>
    <property type="match status" value="4"/>
</dbReference>
<dbReference type="InterPro" id="IPR013783">
    <property type="entry name" value="Ig-like_fold"/>
</dbReference>
<dbReference type="Pfam" id="PF08205">
    <property type="entry name" value="C2-set_2"/>
    <property type="match status" value="2"/>
</dbReference>
<reference evidence="5" key="1">
    <citation type="submission" date="2022-07" db="EMBL/GenBank/DDBJ databases">
        <authorList>
            <person name="Trinca V."/>
            <person name="Uliana J.V.C."/>
            <person name="Torres T.T."/>
            <person name="Ward R.J."/>
            <person name="Monesi N."/>
        </authorList>
    </citation>
    <scope>NUCLEOTIDE SEQUENCE</scope>
    <source>
        <strain evidence="5">HSMRA1968</strain>
        <tissue evidence="5">Whole embryos</tissue>
    </source>
</reference>
<dbReference type="Proteomes" id="UP001151699">
    <property type="component" value="Chromosome A"/>
</dbReference>
<feature type="domain" description="Ig-like" evidence="4">
    <location>
        <begin position="71"/>
        <end position="169"/>
    </location>
</feature>
<evidence type="ECO:0000256" key="2">
    <source>
        <dbReference type="ARBA" id="ARBA00023136"/>
    </source>
</evidence>
<feature type="domain" description="Ig-like" evidence="4">
    <location>
        <begin position="729"/>
        <end position="808"/>
    </location>
</feature>
<dbReference type="OrthoDB" id="6106100at2759"/>
<evidence type="ECO:0000256" key="3">
    <source>
        <dbReference type="ARBA" id="ARBA00023157"/>
    </source>
</evidence>
<dbReference type="Gene3D" id="2.60.40.10">
    <property type="entry name" value="Immunoglobulins"/>
    <property type="match status" value="7"/>
</dbReference>
<feature type="domain" description="Ig-like" evidence="4">
    <location>
        <begin position="609"/>
        <end position="723"/>
    </location>
</feature>
<accession>A0A9Q0S9R7</accession>
<feature type="domain" description="Ig-like" evidence="4">
    <location>
        <begin position="412"/>
        <end position="516"/>
    </location>
</feature>
<feature type="domain" description="Ig-like" evidence="4">
    <location>
        <begin position="180"/>
        <end position="286"/>
    </location>
</feature>
<dbReference type="PROSITE" id="PS50835">
    <property type="entry name" value="IG_LIKE"/>
    <property type="match status" value="7"/>
</dbReference>
<gene>
    <name evidence="5" type="primary">Hmcn1_6</name>
    <name evidence="5" type="ORF">Bhyg_04637</name>
</gene>
<feature type="domain" description="Ig-like" evidence="4">
    <location>
        <begin position="521"/>
        <end position="605"/>
    </location>
</feature>
<keyword evidence="3" id="KW-1015">Disulfide bond</keyword>
<dbReference type="InterPro" id="IPR007110">
    <property type="entry name" value="Ig-like_dom"/>
</dbReference>
<dbReference type="InterPro" id="IPR003599">
    <property type="entry name" value="Ig_sub"/>
</dbReference>
<dbReference type="InterPro" id="IPR036179">
    <property type="entry name" value="Ig-like_dom_sf"/>
</dbReference>
<dbReference type="PANTHER" id="PTHR23278:SF32">
    <property type="entry name" value="NEUROMUSCULIN, ISOFORM E"/>
    <property type="match status" value="1"/>
</dbReference>
<evidence type="ECO:0000313" key="5">
    <source>
        <dbReference type="EMBL" id="KAJ6649403.1"/>
    </source>
</evidence>
<comment type="caution">
    <text evidence="5">The sequence shown here is derived from an EMBL/GenBank/DDBJ whole genome shotgun (WGS) entry which is preliminary data.</text>
</comment>
<dbReference type="GO" id="GO:0016020">
    <property type="term" value="C:membrane"/>
    <property type="evidence" value="ECO:0007669"/>
    <property type="project" value="UniProtKB-SubCell"/>
</dbReference>
<dbReference type="EMBL" id="WJQU01000001">
    <property type="protein sequence ID" value="KAJ6649403.1"/>
    <property type="molecule type" value="Genomic_DNA"/>
</dbReference>
<dbReference type="CDD" id="cd00096">
    <property type="entry name" value="Ig"/>
    <property type="match status" value="1"/>
</dbReference>
<dbReference type="Pfam" id="PF13927">
    <property type="entry name" value="Ig_3"/>
    <property type="match status" value="1"/>
</dbReference>
<proteinExistence type="predicted"/>
<organism evidence="5 6">
    <name type="scientific">Pseudolycoriella hygida</name>
    <dbReference type="NCBI Taxonomy" id="35572"/>
    <lineage>
        <taxon>Eukaryota</taxon>
        <taxon>Metazoa</taxon>
        <taxon>Ecdysozoa</taxon>
        <taxon>Arthropoda</taxon>
        <taxon>Hexapoda</taxon>
        <taxon>Insecta</taxon>
        <taxon>Pterygota</taxon>
        <taxon>Neoptera</taxon>
        <taxon>Endopterygota</taxon>
        <taxon>Diptera</taxon>
        <taxon>Nematocera</taxon>
        <taxon>Sciaroidea</taxon>
        <taxon>Sciaridae</taxon>
        <taxon>Pseudolycoriella</taxon>
    </lineage>
</organism>
<dbReference type="SUPFAM" id="SSF48726">
    <property type="entry name" value="Immunoglobulin"/>
    <property type="match status" value="6"/>
</dbReference>
<protein>
    <submittedName>
        <fullName evidence="5">Hemicentin-1</fullName>
    </submittedName>
</protein>